<proteinExistence type="predicted"/>
<dbReference type="RefSeq" id="WP_118190476.1">
    <property type="nucleotide sequence ID" value="NZ_QSFW01000012.1"/>
</dbReference>
<evidence type="ECO:0000313" key="2">
    <source>
        <dbReference type="Proteomes" id="UP000284990"/>
    </source>
</evidence>
<organism evidence="1 2">
    <name type="scientific">Segatella copri</name>
    <dbReference type="NCBI Taxonomy" id="165179"/>
    <lineage>
        <taxon>Bacteria</taxon>
        <taxon>Pseudomonadati</taxon>
        <taxon>Bacteroidota</taxon>
        <taxon>Bacteroidia</taxon>
        <taxon>Bacteroidales</taxon>
        <taxon>Prevotellaceae</taxon>
        <taxon>Segatella</taxon>
    </lineage>
</organism>
<gene>
    <name evidence="1" type="ORF">DW916_06855</name>
</gene>
<evidence type="ECO:0000313" key="1">
    <source>
        <dbReference type="EMBL" id="RHA87143.1"/>
    </source>
</evidence>
<protein>
    <submittedName>
        <fullName evidence="1">RloB domain-containing protein</fullName>
    </submittedName>
</protein>
<accession>A0AA92V0D3</accession>
<dbReference type="AlphaFoldDB" id="A0AA92V0D3"/>
<dbReference type="Pfam" id="PF13707">
    <property type="entry name" value="RloB"/>
    <property type="match status" value="1"/>
</dbReference>
<name>A0AA92V0D3_9BACT</name>
<reference evidence="1 2" key="1">
    <citation type="submission" date="2018-08" db="EMBL/GenBank/DDBJ databases">
        <title>A genome reference for cultivated species of the human gut microbiota.</title>
        <authorList>
            <person name="Zou Y."/>
            <person name="Xue W."/>
            <person name="Luo G."/>
        </authorList>
    </citation>
    <scope>NUCLEOTIDE SEQUENCE [LARGE SCALE GENOMIC DNA]</scope>
    <source>
        <strain evidence="1 2">AM42-23AC</strain>
    </source>
</reference>
<comment type="caution">
    <text evidence="1">The sequence shown here is derived from an EMBL/GenBank/DDBJ whole genome shotgun (WGS) entry which is preliminary data.</text>
</comment>
<dbReference type="Proteomes" id="UP000284990">
    <property type="component" value="Unassembled WGS sequence"/>
</dbReference>
<dbReference type="InterPro" id="IPR025591">
    <property type="entry name" value="RloB"/>
</dbReference>
<dbReference type="EMBL" id="QSFW01000012">
    <property type="protein sequence ID" value="RHA87143.1"/>
    <property type="molecule type" value="Genomic_DNA"/>
</dbReference>
<sequence length="289" mass="34333">MEQRPLEYTVKIYCEGFTEWYYFEWLRTNNRFKFSMEPDIPKNSRSSYKQNLKLIDKELRKNPQERADAIFLVIDTDTLVKNKAQSAIYQEAKEKYKKQGVIFIESHPCIEIWFLYHLMDKFARTNFETYEALRPAIENVLPKYEKTARYYQKNSLFRESILKSQTNREKAIDFSIKACKYEPIENEIANYTEVFKAIHFFRLLQKFAEIRLLLAEKLRTNVAIQPTVASHKALSVMQNEYIICTLKYSGTKLRCFFADGQSFDIDDTKPLNITDTLIGYLAELFKRNI</sequence>